<reference evidence="2 3" key="1">
    <citation type="journal article" date="2015" name="Genome Biol. Evol.">
        <title>Comparative Genomics of a Bacterivorous Green Alga Reveals Evolutionary Causalities and Consequences of Phago-Mixotrophic Mode of Nutrition.</title>
        <authorList>
            <person name="Burns J.A."/>
            <person name="Paasch A."/>
            <person name="Narechania A."/>
            <person name="Kim E."/>
        </authorList>
    </citation>
    <scope>NUCLEOTIDE SEQUENCE [LARGE SCALE GENOMIC DNA]</scope>
    <source>
        <strain evidence="2 3">PLY_AMNH</strain>
    </source>
</reference>
<comment type="caution">
    <text evidence="2">The sequence shown here is derived from an EMBL/GenBank/DDBJ whole genome shotgun (WGS) entry which is preliminary data.</text>
</comment>
<dbReference type="InterPro" id="IPR037185">
    <property type="entry name" value="EmrE-like"/>
</dbReference>
<dbReference type="EMBL" id="LGRX02015693">
    <property type="protein sequence ID" value="KAK3263122.1"/>
    <property type="molecule type" value="Genomic_DNA"/>
</dbReference>
<gene>
    <name evidence="2" type="ORF">CYMTET_28054</name>
</gene>
<dbReference type="Proteomes" id="UP001190700">
    <property type="component" value="Unassembled WGS sequence"/>
</dbReference>
<evidence type="ECO:0000313" key="2">
    <source>
        <dbReference type="EMBL" id="KAK3263122.1"/>
    </source>
</evidence>
<protein>
    <recommendedName>
        <fullName evidence="4">EamA domain-containing protein</fullName>
    </recommendedName>
</protein>
<keyword evidence="1" id="KW-0812">Transmembrane</keyword>
<feature type="transmembrane region" description="Helical" evidence="1">
    <location>
        <begin position="267"/>
        <end position="286"/>
    </location>
</feature>
<feature type="transmembrane region" description="Helical" evidence="1">
    <location>
        <begin position="113"/>
        <end position="131"/>
    </location>
</feature>
<keyword evidence="1" id="KW-0472">Membrane</keyword>
<keyword evidence="3" id="KW-1185">Reference proteome</keyword>
<feature type="transmembrane region" description="Helical" evidence="1">
    <location>
        <begin position="162"/>
        <end position="182"/>
    </location>
</feature>
<proteinExistence type="predicted"/>
<dbReference type="PANTHER" id="PTHR19346">
    <property type="entry name" value="SUGAR PHOSPHATE TRANSPORTER DOMAIN-CONTAINING PROTEIN"/>
    <property type="match status" value="1"/>
</dbReference>
<evidence type="ECO:0000313" key="3">
    <source>
        <dbReference type="Proteomes" id="UP001190700"/>
    </source>
</evidence>
<name>A0AAE0FNJ5_9CHLO</name>
<feature type="transmembrane region" description="Helical" evidence="1">
    <location>
        <begin position="242"/>
        <end position="260"/>
    </location>
</feature>
<dbReference type="PANTHER" id="PTHR19346:SF4">
    <property type="entry name" value="SUGAR PHOSPHATE TRANSPORTER DOMAIN-CONTAINING PROTEIN"/>
    <property type="match status" value="1"/>
</dbReference>
<dbReference type="InterPro" id="IPR026505">
    <property type="entry name" value="Solute_c_fam_35_mem_F3/F4"/>
</dbReference>
<feature type="transmembrane region" description="Helical" evidence="1">
    <location>
        <begin position="203"/>
        <end position="222"/>
    </location>
</feature>
<dbReference type="SUPFAM" id="SSF103481">
    <property type="entry name" value="Multidrug resistance efflux transporter EmrE"/>
    <property type="match status" value="1"/>
</dbReference>
<sequence>MVLDWVFGAKVHQHFLFVQRDLSPEVLGSDFQWSVRYLNMMLYALLLPVAKAFDRDEDNDVQSGSAILADSDLRPPPNVTAPNAFAFASVYWLMGAVWMASLENTTLGTNTSLYNMHVAFSLLLSLVLLNEKASMSKFAGVAFTVLGSAALLMGQATGDSDSVLGIVQVGTSAFLYSLYNVMFQKKIAPECTTLPKIMGWTGLMGYSMCLGLPFMLALGLASGQVHQETLDFLWREPEMHKYLITAGFTTVVYMPFLLGALRFSTPLFVSAGSVLTIPTSFLVDYLATGRVISTAEIFGSALIASGFLIILDLKGLKKQTDVDLIES</sequence>
<feature type="transmembrane region" description="Helical" evidence="1">
    <location>
        <begin position="138"/>
        <end position="156"/>
    </location>
</feature>
<feature type="transmembrane region" description="Helical" evidence="1">
    <location>
        <begin position="84"/>
        <end position="101"/>
    </location>
</feature>
<organism evidence="2 3">
    <name type="scientific">Cymbomonas tetramitiformis</name>
    <dbReference type="NCBI Taxonomy" id="36881"/>
    <lineage>
        <taxon>Eukaryota</taxon>
        <taxon>Viridiplantae</taxon>
        <taxon>Chlorophyta</taxon>
        <taxon>Pyramimonadophyceae</taxon>
        <taxon>Pyramimonadales</taxon>
        <taxon>Pyramimonadaceae</taxon>
        <taxon>Cymbomonas</taxon>
    </lineage>
</organism>
<evidence type="ECO:0000256" key="1">
    <source>
        <dbReference type="SAM" id="Phobius"/>
    </source>
</evidence>
<dbReference type="AlphaFoldDB" id="A0AAE0FNJ5"/>
<evidence type="ECO:0008006" key="4">
    <source>
        <dbReference type="Google" id="ProtNLM"/>
    </source>
</evidence>
<feature type="transmembrane region" description="Helical" evidence="1">
    <location>
        <begin position="292"/>
        <end position="311"/>
    </location>
</feature>
<accession>A0AAE0FNJ5</accession>
<keyword evidence="1" id="KW-1133">Transmembrane helix</keyword>